<dbReference type="InterPro" id="IPR018389">
    <property type="entry name" value="DctP_fam"/>
</dbReference>
<sequence>MKITTTKKFVLASVMTLGVAMSASAQEIAIAIHVDPAHAMFKVGERLKQSIEEQTDGEMSVTLLGTEVGGERDHLEGVSYGEYDIALGGSMPMTLYAPKFAAADLPFVYDSSDEARQVYEGETGEAINKQLVANGNMRLVGLSARNPRNLTSNMPVKSPEDIQGVRMRVPEIAPWVKVWEQIGALPSPIAWPEVYTSLQTGVIEMQENPVDLIYAGKLHEVQDYINRTEHVYSFFHWLMNEDFYQGLSEENRDMLLSAIDEATQWGNDLVAQGQEEVYQKLKDEGMEVVEPDVAAFREAAKPAVEEIAQGYDPAVRDYVMSLLNQ</sequence>
<evidence type="ECO:0000256" key="2">
    <source>
        <dbReference type="ARBA" id="ARBA00022448"/>
    </source>
</evidence>
<dbReference type="PANTHER" id="PTHR33376">
    <property type="match status" value="1"/>
</dbReference>
<keyword evidence="2" id="KW-0813">Transport</keyword>
<name>A0ABV7LYG8_9GAMM</name>
<dbReference type="NCBIfam" id="NF037995">
    <property type="entry name" value="TRAP_S1"/>
    <property type="match status" value="1"/>
</dbReference>
<evidence type="ECO:0000313" key="6">
    <source>
        <dbReference type="Proteomes" id="UP001595640"/>
    </source>
</evidence>
<reference evidence="6" key="1">
    <citation type="journal article" date="2019" name="Int. J. Syst. Evol. Microbiol.">
        <title>The Global Catalogue of Microorganisms (GCM) 10K type strain sequencing project: providing services to taxonomists for standard genome sequencing and annotation.</title>
        <authorList>
            <consortium name="The Broad Institute Genomics Platform"/>
            <consortium name="The Broad Institute Genome Sequencing Center for Infectious Disease"/>
            <person name="Wu L."/>
            <person name="Ma J."/>
        </authorList>
    </citation>
    <scope>NUCLEOTIDE SEQUENCE [LARGE SCALE GENOMIC DNA]</scope>
    <source>
        <strain evidence="6">KCTC 12847</strain>
    </source>
</reference>
<dbReference type="Pfam" id="PF03480">
    <property type="entry name" value="DctP"/>
    <property type="match status" value="1"/>
</dbReference>
<dbReference type="InterPro" id="IPR004682">
    <property type="entry name" value="TRAP_DctP"/>
</dbReference>
<dbReference type="EMBL" id="JBHRUH010000011">
    <property type="protein sequence ID" value="MFC3291666.1"/>
    <property type="molecule type" value="Genomic_DNA"/>
</dbReference>
<comment type="similarity">
    <text evidence="1">Belongs to the bacterial solute-binding protein 7 family.</text>
</comment>
<gene>
    <name evidence="5" type="ORF">ACFOEI_06260</name>
</gene>
<proteinExistence type="inferred from homology"/>
<evidence type="ECO:0000256" key="4">
    <source>
        <dbReference type="SAM" id="SignalP"/>
    </source>
</evidence>
<protein>
    <submittedName>
        <fullName evidence="5">TRAP transporter substrate-binding protein</fullName>
    </submittedName>
</protein>
<accession>A0ABV7LYG8</accession>
<feature type="signal peptide" evidence="4">
    <location>
        <begin position="1"/>
        <end position="25"/>
    </location>
</feature>
<dbReference type="RefSeq" id="WP_019019010.1">
    <property type="nucleotide sequence ID" value="NZ_BMXD01000005.1"/>
</dbReference>
<evidence type="ECO:0000256" key="1">
    <source>
        <dbReference type="ARBA" id="ARBA00009023"/>
    </source>
</evidence>
<keyword evidence="6" id="KW-1185">Reference proteome</keyword>
<keyword evidence="3 4" id="KW-0732">Signal</keyword>
<dbReference type="Gene3D" id="3.40.190.170">
    <property type="entry name" value="Bacterial extracellular solute-binding protein, family 7"/>
    <property type="match status" value="1"/>
</dbReference>
<dbReference type="CDD" id="cd13603">
    <property type="entry name" value="PBP2_TRAP_Siap_TeaA_like"/>
    <property type="match status" value="1"/>
</dbReference>
<feature type="chain" id="PRO_5045612846" evidence="4">
    <location>
        <begin position="26"/>
        <end position="325"/>
    </location>
</feature>
<evidence type="ECO:0000313" key="5">
    <source>
        <dbReference type="EMBL" id="MFC3291666.1"/>
    </source>
</evidence>
<comment type="caution">
    <text evidence="5">The sequence shown here is derived from an EMBL/GenBank/DDBJ whole genome shotgun (WGS) entry which is preliminary data.</text>
</comment>
<dbReference type="Proteomes" id="UP001595640">
    <property type="component" value="Unassembled WGS sequence"/>
</dbReference>
<dbReference type="NCBIfam" id="TIGR00787">
    <property type="entry name" value="dctP"/>
    <property type="match status" value="1"/>
</dbReference>
<dbReference type="PANTHER" id="PTHR33376:SF7">
    <property type="entry name" value="C4-DICARBOXYLATE-BINDING PROTEIN DCTB"/>
    <property type="match status" value="1"/>
</dbReference>
<evidence type="ECO:0000256" key="3">
    <source>
        <dbReference type="ARBA" id="ARBA00022729"/>
    </source>
</evidence>
<dbReference type="InterPro" id="IPR038404">
    <property type="entry name" value="TRAP_DctP_sf"/>
</dbReference>
<organism evidence="5 6">
    <name type="scientific">Modicisalibacter luteus</name>
    <dbReference type="NCBI Taxonomy" id="453962"/>
    <lineage>
        <taxon>Bacteria</taxon>
        <taxon>Pseudomonadati</taxon>
        <taxon>Pseudomonadota</taxon>
        <taxon>Gammaproteobacteria</taxon>
        <taxon>Oceanospirillales</taxon>
        <taxon>Halomonadaceae</taxon>
        <taxon>Modicisalibacter</taxon>
    </lineage>
</organism>